<dbReference type="OrthoDB" id="10677189at2759"/>
<evidence type="ECO:0000313" key="1">
    <source>
        <dbReference type="EMBL" id="KAJ5073893.1"/>
    </source>
</evidence>
<dbReference type="Proteomes" id="UP001149090">
    <property type="component" value="Unassembled WGS sequence"/>
</dbReference>
<reference evidence="1" key="1">
    <citation type="submission" date="2022-10" db="EMBL/GenBank/DDBJ databases">
        <title>Novel sulphate-reducing endosymbionts in the free-living metamonad Anaeramoeba.</title>
        <authorList>
            <person name="Jerlstrom-Hultqvist J."/>
            <person name="Cepicka I."/>
            <person name="Gallot-Lavallee L."/>
            <person name="Salas-Leiva D."/>
            <person name="Curtis B.A."/>
            <person name="Zahonova K."/>
            <person name="Pipaliya S."/>
            <person name="Dacks J."/>
            <person name="Roger A.J."/>
        </authorList>
    </citation>
    <scope>NUCLEOTIDE SEQUENCE</scope>
    <source>
        <strain evidence="1">BMAN</strain>
    </source>
</reference>
<sequence length="327" mass="38495">MKEIITLEMKSNETKETINWENFEKLLKTIENHLKIEKSFDYLGIGQKLLEKLKEITLSLFDYFNKEEINKIVIERNYGFGEEWSKSIDLSFESGANFGNSIAIPIAYEFKPFLIDFWDKELASKPGRIFRDYMFRTYLAIPHEFVHCLQSKTKQLDKSPQNWIAEHDACYLGVAFLNWMHKNLPVETKNQLFPIDGFFEELILYSLDLAVGLFNNFGNNNTDFLYKNWRDSFGFDYPNDDDPNVVEGVPFYFKSRLGIEAFFDETNLFQTQINICFKNRTGVLQEQKMNIPKEILIDSSKSDLPILISSLKEEELKDFYKQIKNEI</sequence>
<organism evidence="1 2">
    <name type="scientific">Anaeramoeba ignava</name>
    <name type="common">Anaerobic marine amoeba</name>
    <dbReference type="NCBI Taxonomy" id="1746090"/>
    <lineage>
        <taxon>Eukaryota</taxon>
        <taxon>Metamonada</taxon>
        <taxon>Anaeramoebidae</taxon>
        <taxon>Anaeramoeba</taxon>
    </lineage>
</organism>
<comment type="caution">
    <text evidence="1">The sequence shown here is derived from an EMBL/GenBank/DDBJ whole genome shotgun (WGS) entry which is preliminary data.</text>
</comment>
<accession>A0A9Q0LJE7</accession>
<name>A0A9Q0LJE7_ANAIG</name>
<keyword evidence="2" id="KW-1185">Reference proteome</keyword>
<protein>
    <submittedName>
        <fullName evidence="1">Uncharacterized protein</fullName>
    </submittedName>
</protein>
<gene>
    <name evidence="1" type="ORF">M0811_08166</name>
</gene>
<dbReference type="AlphaFoldDB" id="A0A9Q0LJE7"/>
<dbReference type="EMBL" id="JAPDFW010000071">
    <property type="protein sequence ID" value="KAJ5073893.1"/>
    <property type="molecule type" value="Genomic_DNA"/>
</dbReference>
<evidence type="ECO:0000313" key="2">
    <source>
        <dbReference type="Proteomes" id="UP001149090"/>
    </source>
</evidence>
<proteinExistence type="predicted"/>